<dbReference type="InterPro" id="IPR002052">
    <property type="entry name" value="DNA_methylase_N6_adenine_CS"/>
</dbReference>
<dbReference type="InterPro" id="IPR004556">
    <property type="entry name" value="HemK-like"/>
</dbReference>
<comment type="similarity">
    <text evidence="5">Belongs to the protein N5-glutamine methyltransferase family. PrmC subfamily.</text>
</comment>
<comment type="caution">
    <text evidence="8">The sequence shown here is derived from an EMBL/GenBank/DDBJ whole genome shotgun (WGS) entry which is preliminary data.</text>
</comment>
<dbReference type="GO" id="GO:0003676">
    <property type="term" value="F:nucleic acid binding"/>
    <property type="evidence" value="ECO:0007669"/>
    <property type="project" value="InterPro"/>
</dbReference>
<dbReference type="InterPro" id="IPR007848">
    <property type="entry name" value="Small_mtfrase_dom"/>
</dbReference>
<name>A0A511JMU8_9CELL</name>
<dbReference type="Gene3D" id="1.10.8.10">
    <property type="entry name" value="DNA helicase RuvA subunit, C-terminal domain"/>
    <property type="match status" value="1"/>
</dbReference>
<evidence type="ECO:0000259" key="6">
    <source>
        <dbReference type="Pfam" id="PF05175"/>
    </source>
</evidence>
<comment type="caution">
    <text evidence="5">Lacks conserved residue(s) required for the propagation of feature annotation.</text>
</comment>
<dbReference type="GO" id="GO:0032259">
    <property type="term" value="P:methylation"/>
    <property type="evidence" value="ECO:0007669"/>
    <property type="project" value="UniProtKB-KW"/>
</dbReference>
<evidence type="ECO:0000313" key="8">
    <source>
        <dbReference type="EMBL" id="GEL99352.1"/>
    </source>
</evidence>
<dbReference type="InterPro" id="IPR050320">
    <property type="entry name" value="N5-glutamine_MTase"/>
</dbReference>
<dbReference type="InterPro" id="IPR040758">
    <property type="entry name" value="PrmC_N"/>
</dbReference>
<dbReference type="InterPro" id="IPR029063">
    <property type="entry name" value="SAM-dependent_MTases_sf"/>
</dbReference>
<dbReference type="Pfam" id="PF05175">
    <property type="entry name" value="MTS"/>
    <property type="match status" value="1"/>
</dbReference>
<dbReference type="NCBIfam" id="TIGR03534">
    <property type="entry name" value="RF_mod_PrmC"/>
    <property type="match status" value="1"/>
</dbReference>
<dbReference type="PANTHER" id="PTHR18895">
    <property type="entry name" value="HEMK METHYLTRANSFERASE"/>
    <property type="match status" value="1"/>
</dbReference>
<evidence type="ECO:0000256" key="1">
    <source>
        <dbReference type="ARBA" id="ARBA00022603"/>
    </source>
</evidence>
<dbReference type="EC" id="2.1.1.297" evidence="5"/>
<dbReference type="InterPro" id="IPR019874">
    <property type="entry name" value="RF_methyltr_PrmC"/>
</dbReference>
<keyword evidence="1 5" id="KW-0489">Methyltransferase</keyword>
<proteinExistence type="inferred from homology"/>
<feature type="binding site" evidence="5">
    <location>
        <position position="191"/>
    </location>
    <ligand>
        <name>S-adenosyl-L-methionine</name>
        <dbReference type="ChEBI" id="CHEBI:59789"/>
    </ligand>
</feature>
<dbReference type="Gene3D" id="3.40.50.150">
    <property type="entry name" value="Vaccinia Virus protein VP39"/>
    <property type="match status" value="1"/>
</dbReference>
<comment type="function">
    <text evidence="5">Methylates the class 1 translation termination release factors RF1/PrfA and RF2/PrfB on the glutamine residue of the universally conserved GGQ motif.</text>
</comment>
<reference evidence="8 9" key="1">
    <citation type="submission" date="2019-07" db="EMBL/GenBank/DDBJ databases">
        <title>Whole genome shotgun sequence of Cellulomonas terrae NBRC 100819.</title>
        <authorList>
            <person name="Hosoyama A."/>
            <person name="Uohara A."/>
            <person name="Ohji S."/>
            <person name="Ichikawa N."/>
        </authorList>
    </citation>
    <scope>NUCLEOTIDE SEQUENCE [LARGE SCALE GENOMIC DNA]</scope>
    <source>
        <strain evidence="8 9">NBRC 100819</strain>
    </source>
</reference>
<dbReference type="Proteomes" id="UP000321049">
    <property type="component" value="Unassembled WGS sequence"/>
</dbReference>
<keyword evidence="2 5" id="KW-0808">Transferase</keyword>
<feature type="binding site" evidence="5">
    <location>
        <position position="145"/>
    </location>
    <ligand>
        <name>S-adenosyl-L-methionine</name>
        <dbReference type="ChEBI" id="CHEBI:59789"/>
    </ligand>
</feature>
<protein>
    <recommendedName>
        <fullName evidence="5">Release factor glutamine methyltransferase</fullName>
        <shortName evidence="5">RF MTase</shortName>
        <ecNumber evidence="5">2.1.1.297</ecNumber>
    </recommendedName>
    <alternativeName>
        <fullName evidence="5">N5-glutamine methyltransferase PrmC</fullName>
    </alternativeName>
    <alternativeName>
        <fullName evidence="5">Protein-(glutamine-N5) MTase PrmC</fullName>
    </alternativeName>
    <alternativeName>
        <fullName evidence="5">Protein-glutamine N-methyltransferase PrmC</fullName>
    </alternativeName>
</protein>
<dbReference type="PANTHER" id="PTHR18895:SF74">
    <property type="entry name" value="MTRF1L RELEASE FACTOR GLUTAMINE METHYLTRANSFERASE"/>
    <property type="match status" value="1"/>
</dbReference>
<dbReference type="OrthoDB" id="9800643at2"/>
<dbReference type="Pfam" id="PF17827">
    <property type="entry name" value="PrmC_N"/>
    <property type="match status" value="1"/>
</dbReference>
<evidence type="ECO:0000256" key="3">
    <source>
        <dbReference type="ARBA" id="ARBA00022691"/>
    </source>
</evidence>
<dbReference type="PROSITE" id="PS00092">
    <property type="entry name" value="N6_MTASE"/>
    <property type="match status" value="1"/>
</dbReference>
<sequence length="296" mass="31169">MTAAPDLRALVEGASRILADAGVQSPRHDATALAAHVLGQERLELVLAPPVPDGFAEEYAGLVERRRNREPLQHLVGSTGFRYLTLLVEPGVFVPRPETEVVAQVAIEEAARLTDPLVVDLCCGAGGIALSVATEVPGARVVAVDLSVEAVDLTRRNAVAVQADVRVEHGDVADPALLHELDGTVDVLVANPPYIPPDAEPVDPEVRDHDPDLALYGGGADGLDVPRAVLRAAARLLVPGGLLVMEHAEVQDAAAREAARATGAFEAIESRPDLTGRPRMLVARRAVQPHVTDSAP</sequence>
<dbReference type="AlphaFoldDB" id="A0A511JMU8"/>
<dbReference type="GO" id="GO:0102559">
    <property type="term" value="F:peptide chain release factor N(5)-glutamine methyltransferase activity"/>
    <property type="evidence" value="ECO:0007669"/>
    <property type="project" value="UniProtKB-EC"/>
</dbReference>
<dbReference type="RefSeq" id="WP_146847011.1">
    <property type="nucleotide sequence ID" value="NZ_BJWH01000016.1"/>
</dbReference>
<keyword evidence="3 5" id="KW-0949">S-adenosyl-L-methionine</keyword>
<evidence type="ECO:0000313" key="9">
    <source>
        <dbReference type="Proteomes" id="UP000321049"/>
    </source>
</evidence>
<keyword evidence="9" id="KW-1185">Reference proteome</keyword>
<dbReference type="EMBL" id="BJWH01000016">
    <property type="protein sequence ID" value="GEL99352.1"/>
    <property type="molecule type" value="Genomic_DNA"/>
</dbReference>
<dbReference type="HAMAP" id="MF_02126">
    <property type="entry name" value="RF_methyltr_PrmC"/>
    <property type="match status" value="1"/>
</dbReference>
<comment type="catalytic activity">
    <reaction evidence="4 5">
        <text>L-glutaminyl-[peptide chain release factor] + S-adenosyl-L-methionine = N(5)-methyl-L-glutaminyl-[peptide chain release factor] + S-adenosyl-L-homocysteine + H(+)</text>
        <dbReference type="Rhea" id="RHEA:42896"/>
        <dbReference type="Rhea" id="RHEA-COMP:10271"/>
        <dbReference type="Rhea" id="RHEA-COMP:10272"/>
        <dbReference type="ChEBI" id="CHEBI:15378"/>
        <dbReference type="ChEBI" id="CHEBI:30011"/>
        <dbReference type="ChEBI" id="CHEBI:57856"/>
        <dbReference type="ChEBI" id="CHEBI:59789"/>
        <dbReference type="ChEBI" id="CHEBI:61891"/>
        <dbReference type="EC" id="2.1.1.297"/>
    </reaction>
</comment>
<dbReference type="CDD" id="cd02440">
    <property type="entry name" value="AdoMet_MTases"/>
    <property type="match status" value="1"/>
</dbReference>
<feature type="domain" description="Methyltransferase small" evidence="6">
    <location>
        <begin position="85"/>
        <end position="194"/>
    </location>
</feature>
<dbReference type="SUPFAM" id="SSF53335">
    <property type="entry name" value="S-adenosyl-L-methionine-dependent methyltransferases"/>
    <property type="match status" value="1"/>
</dbReference>
<accession>A0A511JMU8</accession>
<evidence type="ECO:0000256" key="5">
    <source>
        <dbReference type="HAMAP-Rule" id="MF_02126"/>
    </source>
</evidence>
<evidence type="ECO:0000259" key="7">
    <source>
        <dbReference type="Pfam" id="PF17827"/>
    </source>
</evidence>
<evidence type="ECO:0000256" key="4">
    <source>
        <dbReference type="ARBA" id="ARBA00048391"/>
    </source>
</evidence>
<evidence type="ECO:0000256" key="2">
    <source>
        <dbReference type="ARBA" id="ARBA00022679"/>
    </source>
</evidence>
<feature type="domain" description="Release factor glutamine methyltransferase N-terminal" evidence="7">
    <location>
        <begin position="11"/>
        <end position="77"/>
    </location>
</feature>
<feature type="binding site" evidence="5">
    <location>
        <begin position="191"/>
        <end position="194"/>
    </location>
    <ligand>
        <name>substrate</name>
    </ligand>
</feature>
<organism evidence="8 9">
    <name type="scientific">Cellulomonas terrae</name>
    <dbReference type="NCBI Taxonomy" id="311234"/>
    <lineage>
        <taxon>Bacteria</taxon>
        <taxon>Bacillati</taxon>
        <taxon>Actinomycetota</taxon>
        <taxon>Actinomycetes</taxon>
        <taxon>Micrococcales</taxon>
        <taxon>Cellulomonadaceae</taxon>
        <taxon>Cellulomonas</taxon>
    </lineage>
</organism>
<gene>
    <name evidence="5" type="primary">prmC</name>
    <name evidence="8" type="ORF">CTE05_28990</name>
</gene>
<dbReference type="NCBIfam" id="TIGR00536">
    <property type="entry name" value="hemK_fam"/>
    <property type="match status" value="1"/>
</dbReference>